<dbReference type="Gene3D" id="3.40.50.720">
    <property type="entry name" value="NAD(P)-binding Rossmann-like Domain"/>
    <property type="match status" value="1"/>
</dbReference>
<dbReference type="CDD" id="cd05233">
    <property type="entry name" value="SDR_c"/>
    <property type="match status" value="1"/>
</dbReference>
<dbReference type="PANTHER" id="PTHR44375">
    <property type="entry name" value="BETA-KETOACYL-ACP REDUCTASE-LIKE PROTEIN-RELATED"/>
    <property type="match status" value="1"/>
</dbReference>
<dbReference type="PRINTS" id="PR00081">
    <property type="entry name" value="GDHRDH"/>
</dbReference>
<proteinExistence type="predicted"/>
<keyword evidence="2" id="KW-1185">Reference proteome</keyword>
<protein>
    <submittedName>
        <fullName evidence="1">Uncharacterized protein</fullName>
    </submittedName>
</protein>
<name>A0AAE1N3N9_9FABA</name>
<dbReference type="InterPro" id="IPR002347">
    <property type="entry name" value="SDR_fam"/>
</dbReference>
<organism evidence="1 2">
    <name type="scientific">Acacia crassicarpa</name>
    <name type="common">northern wattle</name>
    <dbReference type="NCBI Taxonomy" id="499986"/>
    <lineage>
        <taxon>Eukaryota</taxon>
        <taxon>Viridiplantae</taxon>
        <taxon>Streptophyta</taxon>
        <taxon>Embryophyta</taxon>
        <taxon>Tracheophyta</taxon>
        <taxon>Spermatophyta</taxon>
        <taxon>Magnoliopsida</taxon>
        <taxon>eudicotyledons</taxon>
        <taxon>Gunneridae</taxon>
        <taxon>Pentapetalae</taxon>
        <taxon>rosids</taxon>
        <taxon>fabids</taxon>
        <taxon>Fabales</taxon>
        <taxon>Fabaceae</taxon>
        <taxon>Caesalpinioideae</taxon>
        <taxon>mimosoid clade</taxon>
        <taxon>Acacieae</taxon>
        <taxon>Acacia</taxon>
    </lineage>
</organism>
<evidence type="ECO:0000313" key="1">
    <source>
        <dbReference type="EMBL" id="KAK4282237.1"/>
    </source>
</evidence>
<dbReference type="InterPro" id="IPR036291">
    <property type="entry name" value="NAD(P)-bd_dom_sf"/>
</dbReference>
<accession>A0AAE1N3N9</accession>
<dbReference type="SUPFAM" id="SSF51735">
    <property type="entry name" value="NAD(P)-binding Rossmann-fold domains"/>
    <property type="match status" value="1"/>
</dbReference>
<evidence type="ECO:0000313" key="2">
    <source>
        <dbReference type="Proteomes" id="UP001293593"/>
    </source>
</evidence>
<reference evidence="1" key="1">
    <citation type="submission" date="2023-10" db="EMBL/GenBank/DDBJ databases">
        <title>Chromosome-level genome of the transformable northern wattle, Acacia crassicarpa.</title>
        <authorList>
            <person name="Massaro I."/>
            <person name="Sinha N.R."/>
            <person name="Poethig S."/>
            <person name="Leichty A.R."/>
        </authorList>
    </citation>
    <scope>NUCLEOTIDE SEQUENCE</scope>
    <source>
        <strain evidence="1">Acra3RX</strain>
        <tissue evidence="1">Leaf</tissue>
    </source>
</reference>
<dbReference type="Pfam" id="PF13561">
    <property type="entry name" value="adh_short_C2"/>
    <property type="match status" value="1"/>
</dbReference>
<gene>
    <name evidence="1" type="ORF">QN277_013637</name>
</gene>
<comment type="caution">
    <text evidence="1">The sequence shown here is derived from an EMBL/GenBank/DDBJ whole genome shotgun (WGS) entry which is preliminary data.</text>
</comment>
<dbReference type="Proteomes" id="UP001293593">
    <property type="component" value="Unassembled WGS sequence"/>
</dbReference>
<sequence>MGNSDKTVLLTSNGDDISESIAFQLAKQGCRLVLMGDESCLRGVSNHIMDGLKGVAEVEVIGLDMEEEKEAVFCEAVDKACKILGNLEAFVNCYTYEGKMREQVEVEEQEMKKVVRINYMAAWYLLKAVGQKMRDFNRGGGSIIFMTSMVGAERGLYPGAVTFASTMAAVQQLVRASAMEMGKHGVRVNAIARGVHVEDEYPRSVGRERAEKLVKMAAPMERWLDVKKDLTSTVTYLISQDSRYMTGTTIYVDGAQSLTRPRLRSFM</sequence>
<dbReference type="EMBL" id="JAWXYG010000002">
    <property type="protein sequence ID" value="KAK4282237.1"/>
    <property type="molecule type" value="Genomic_DNA"/>
</dbReference>
<dbReference type="PANTHER" id="PTHR44375:SF6">
    <property type="entry name" value="F28J7.36 PROTEIN"/>
    <property type="match status" value="1"/>
</dbReference>
<dbReference type="AlphaFoldDB" id="A0AAE1N3N9"/>